<accession>A0A8B3DK76</accession>
<reference evidence="2 3" key="1">
    <citation type="submission" date="2018-08" db="EMBL/GenBank/DDBJ databases">
        <title>Vibrio harveyi strains pathogenic to white snook Centropomus viridis Lockington (1877) and potential probiotic bacteria.</title>
        <authorList>
            <person name="Soto-Rodriguez S."/>
            <person name="Gomez-Gil B."/>
            <person name="Lozano-Olvera R."/>
        </authorList>
    </citation>
    <scope>NUCLEOTIDE SEQUENCE [LARGE SCALE GENOMIC DNA]</scope>
    <source>
        <strain evidence="2 3">CAIM 1508</strain>
    </source>
</reference>
<evidence type="ECO:0000313" key="3">
    <source>
        <dbReference type="Proteomes" id="UP000253437"/>
    </source>
</evidence>
<evidence type="ECO:0000256" key="1">
    <source>
        <dbReference type="SAM" id="MobiDB-lite"/>
    </source>
</evidence>
<dbReference type="AlphaFoldDB" id="A0A8B3DK76"/>
<name>A0A8B3DK76_VIBHA</name>
<organism evidence="2 3">
    <name type="scientific">Vibrio harveyi</name>
    <name type="common">Beneckea harveyi</name>
    <dbReference type="NCBI Taxonomy" id="669"/>
    <lineage>
        <taxon>Bacteria</taxon>
        <taxon>Pseudomonadati</taxon>
        <taxon>Pseudomonadota</taxon>
        <taxon>Gammaproteobacteria</taxon>
        <taxon>Vibrionales</taxon>
        <taxon>Vibrionaceae</taxon>
        <taxon>Vibrio</taxon>
    </lineage>
</organism>
<feature type="region of interest" description="Disordered" evidence="1">
    <location>
        <begin position="167"/>
        <end position="204"/>
    </location>
</feature>
<evidence type="ECO:0000313" key="2">
    <source>
        <dbReference type="EMBL" id="RIW17903.1"/>
    </source>
</evidence>
<dbReference type="Proteomes" id="UP000253437">
    <property type="component" value="Unassembled WGS sequence"/>
</dbReference>
<dbReference type="RefSeq" id="WP_114091701.1">
    <property type="nucleotide sequence ID" value="NZ_QOUW02000007.1"/>
</dbReference>
<proteinExistence type="predicted"/>
<sequence length="204" mass="22875">MSEVVQPKTRKPRFNGHEPFNEVLRADWINAIKQSPDNFEAYLYRPVGEKSSDSDDDYQKETVIELDTNQDNLTYGDPELVAVLDCPDEQENFFMMDDGEDNLGESAEPLMLRIGATEIPIGSVLEWDEETASGVRTVWWYVHKALGYGAANVGVIYICIPMRDFNQEPPAAPVEPEDATNEPDAATNEPERATSEPDSGFIEL</sequence>
<comment type="caution">
    <text evidence="2">The sequence shown here is derived from an EMBL/GenBank/DDBJ whole genome shotgun (WGS) entry which is preliminary data.</text>
</comment>
<protein>
    <submittedName>
        <fullName evidence="2">Uncharacterized protein</fullName>
    </submittedName>
</protein>
<gene>
    <name evidence="2" type="ORF">DS957_003815</name>
</gene>
<dbReference type="EMBL" id="QOUW02000007">
    <property type="protein sequence ID" value="RIW17903.1"/>
    <property type="molecule type" value="Genomic_DNA"/>
</dbReference>